<dbReference type="Proteomes" id="UP000295097">
    <property type="component" value="Unassembled WGS sequence"/>
</dbReference>
<dbReference type="AlphaFoldDB" id="A0A4R3NQZ0"/>
<accession>A0A4R3NQZ0</accession>
<name>A0A4R3NQZ0_9HYPH</name>
<gene>
    <name evidence="1" type="ORF">EDC90_101829</name>
</gene>
<dbReference type="OrthoDB" id="9784013at2"/>
<proteinExistence type="predicted"/>
<organism evidence="1 2">
    <name type="scientific">Martelella mediterranea</name>
    <dbReference type="NCBI Taxonomy" id="293089"/>
    <lineage>
        <taxon>Bacteria</taxon>
        <taxon>Pseudomonadati</taxon>
        <taxon>Pseudomonadota</taxon>
        <taxon>Alphaproteobacteria</taxon>
        <taxon>Hyphomicrobiales</taxon>
        <taxon>Aurantimonadaceae</taxon>
        <taxon>Martelella</taxon>
    </lineage>
</organism>
<evidence type="ECO:0000313" key="1">
    <source>
        <dbReference type="EMBL" id="TCT37452.1"/>
    </source>
</evidence>
<dbReference type="EMBL" id="SMAR01000018">
    <property type="protein sequence ID" value="TCT37452.1"/>
    <property type="molecule type" value="Genomic_DNA"/>
</dbReference>
<protein>
    <submittedName>
        <fullName evidence="1">Uncharacterized protein</fullName>
    </submittedName>
</protein>
<dbReference type="RefSeq" id="WP_132311989.1">
    <property type="nucleotide sequence ID" value="NZ_SMAR01000018.1"/>
</dbReference>
<evidence type="ECO:0000313" key="2">
    <source>
        <dbReference type="Proteomes" id="UP000295097"/>
    </source>
</evidence>
<comment type="caution">
    <text evidence="1">The sequence shown here is derived from an EMBL/GenBank/DDBJ whole genome shotgun (WGS) entry which is preliminary data.</text>
</comment>
<sequence length="82" mass="8875">MAERDVIIASADQLQRSAEDIKRRACSDLEYGPDVTATLARMLTTLACLMLHFQDGRTPQNIIHVDFGTDGGSEPPDGNDAA</sequence>
<reference evidence="1 2" key="1">
    <citation type="submission" date="2019-03" db="EMBL/GenBank/DDBJ databases">
        <title>Freshwater and sediment microbial communities from various areas in North America, analyzing microbe dynamics in response to fracking.</title>
        <authorList>
            <person name="Lamendella R."/>
        </authorList>
    </citation>
    <scope>NUCLEOTIDE SEQUENCE [LARGE SCALE GENOMIC DNA]</scope>
    <source>
        <strain evidence="1 2">175.2</strain>
    </source>
</reference>
<keyword evidence="2" id="KW-1185">Reference proteome</keyword>